<evidence type="ECO:0000313" key="11">
    <source>
        <dbReference type="Proteomes" id="UP000620104"/>
    </source>
</evidence>
<evidence type="ECO:0000256" key="5">
    <source>
        <dbReference type="ARBA" id="ARBA00022631"/>
    </source>
</evidence>
<name>A0A8H3YG74_9TREE</name>
<dbReference type="InterPro" id="IPR014306">
    <property type="entry name" value="Hydroxyisourate_hydrolase"/>
</dbReference>
<comment type="caution">
    <text evidence="10">The sequence shown here is derived from an EMBL/GenBank/DDBJ whole genome shotgun (WGS) entry which is preliminary data.</text>
</comment>
<evidence type="ECO:0000259" key="9">
    <source>
        <dbReference type="Pfam" id="PF00576"/>
    </source>
</evidence>
<comment type="catalytic activity">
    <reaction evidence="1 8">
        <text>5-hydroxyisourate + H2O = 5-hydroxy-2-oxo-4-ureido-2,5-dihydro-1H-imidazole-5-carboxylate + H(+)</text>
        <dbReference type="Rhea" id="RHEA:23736"/>
        <dbReference type="ChEBI" id="CHEBI:15377"/>
        <dbReference type="ChEBI" id="CHEBI:15378"/>
        <dbReference type="ChEBI" id="CHEBI:18072"/>
        <dbReference type="ChEBI" id="CHEBI:58639"/>
        <dbReference type="EC" id="3.5.2.17"/>
    </reaction>
</comment>
<gene>
    <name evidence="10" type="ORF">NliqN6_4821</name>
</gene>
<dbReference type="PRINTS" id="PR00189">
    <property type="entry name" value="TRNSTHYRETIN"/>
</dbReference>
<dbReference type="PROSITE" id="PS00768">
    <property type="entry name" value="TRANSTHYRETIN_1"/>
    <property type="match status" value="1"/>
</dbReference>
<evidence type="ECO:0000256" key="4">
    <source>
        <dbReference type="ARBA" id="ARBA00011881"/>
    </source>
</evidence>
<feature type="binding site" evidence="7">
    <location>
        <position position="104"/>
    </location>
    <ligand>
        <name>substrate</name>
    </ligand>
</feature>
<dbReference type="PANTHER" id="PTHR10395">
    <property type="entry name" value="URICASE AND TRANSTHYRETIN-RELATED"/>
    <property type="match status" value="1"/>
</dbReference>
<evidence type="ECO:0000256" key="6">
    <source>
        <dbReference type="ARBA" id="ARBA00022801"/>
    </source>
</evidence>
<sequence>MSKSPITCHVLDSSKGKPAQGVPVHLDALQGTAFTSLAQGETDADGRCTTLLDPARKLAPGGAYFARQGTETFYPTVQIIFDYAKPEEHYHIPLLLSPYSYTTYRGS</sequence>
<dbReference type="CDD" id="cd05822">
    <property type="entry name" value="TLP_HIUase"/>
    <property type="match status" value="1"/>
</dbReference>
<dbReference type="GO" id="GO:0033971">
    <property type="term" value="F:hydroxyisourate hydrolase activity"/>
    <property type="evidence" value="ECO:0007669"/>
    <property type="project" value="UniProtKB-EC"/>
</dbReference>
<evidence type="ECO:0000256" key="2">
    <source>
        <dbReference type="ARBA" id="ARBA00002704"/>
    </source>
</evidence>
<protein>
    <recommendedName>
        <fullName evidence="8">5-hydroxyisourate hydrolase</fullName>
        <shortName evidence="8">HIU hydrolase</shortName>
        <shortName evidence="8">HIUHase</shortName>
        <ecNumber evidence="8">3.5.2.17</ecNumber>
    </recommendedName>
</protein>
<keyword evidence="6 8" id="KW-0378">Hydrolase</keyword>
<evidence type="ECO:0000256" key="8">
    <source>
        <dbReference type="RuleBase" id="RU361270"/>
    </source>
</evidence>
<keyword evidence="5 8" id="KW-0659">Purine metabolism</keyword>
<proteinExistence type="inferred from homology"/>
<dbReference type="Pfam" id="PF00576">
    <property type="entry name" value="Transthyretin"/>
    <property type="match status" value="1"/>
</dbReference>
<evidence type="ECO:0000256" key="3">
    <source>
        <dbReference type="ARBA" id="ARBA00009850"/>
    </source>
</evidence>
<dbReference type="InterPro" id="IPR000895">
    <property type="entry name" value="Transthyretin/HIU_hydrolase"/>
</dbReference>
<evidence type="ECO:0000256" key="1">
    <source>
        <dbReference type="ARBA" id="ARBA00001043"/>
    </source>
</evidence>
<accession>A0A8H3YG74</accession>
<dbReference type="InterPro" id="IPR023419">
    <property type="entry name" value="Transthyretin_CS"/>
</dbReference>
<dbReference type="EMBL" id="BLZA01000030">
    <property type="protein sequence ID" value="GHJ88419.1"/>
    <property type="molecule type" value="Genomic_DNA"/>
</dbReference>
<feature type="binding site" evidence="7">
    <location>
        <position position="47"/>
    </location>
    <ligand>
        <name>substrate</name>
    </ligand>
</feature>
<evidence type="ECO:0000256" key="7">
    <source>
        <dbReference type="PIRSR" id="PIRSR600895-51"/>
    </source>
</evidence>
<reference evidence="10" key="1">
    <citation type="submission" date="2020-07" db="EMBL/GenBank/DDBJ databases">
        <title>Draft Genome Sequence of a Deep-Sea Yeast, Naganishia (Cryptococcus) liquefaciens strain N6.</title>
        <authorList>
            <person name="Han Y.W."/>
            <person name="Kajitani R."/>
            <person name="Morimoto H."/>
            <person name="Parhat M."/>
            <person name="Tsubouchi H."/>
            <person name="Bakenova O."/>
            <person name="Ogata M."/>
            <person name="Argunhan B."/>
            <person name="Aoki R."/>
            <person name="Kajiwara S."/>
            <person name="Itoh T."/>
            <person name="Iwasaki H."/>
        </authorList>
    </citation>
    <scope>NUCLEOTIDE SEQUENCE</scope>
    <source>
        <strain evidence="10">N6</strain>
    </source>
</reference>
<dbReference type="EC" id="3.5.2.17" evidence="8"/>
<comment type="subunit">
    <text evidence="4 8">Homotetramer.</text>
</comment>
<dbReference type="AlphaFoldDB" id="A0A8H3YG74"/>
<dbReference type="SUPFAM" id="SSF49472">
    <property type="entry name" value="Transthyretin (synonym: prealbumin)"/>
    <property type="match status" value="1"/>
</dbReference>
<feature type="domain" description="Transthyretin/hydroxyisourate hydrolase" evidence="9">
    <location>
        <begin position="6"/>
        <end position="106"/>
    </location>
</feature>
<dbReference type="InterPro" id="IPR023418">
    <property type="entry name" value="Thyroxine_BS"/>
</dbReference>
<dbReference type="Proteomes" id="UP000620104">
    <property type="component" value="Unassembled WGS sequence"/>
</dbReference>
<dbReference type="PANTHER" id="PTHR10395:SF7">
    <property type="entry name" value="5-HYDROXYISOURATE HYDROLASE"/>
    <property type="match status" value="1"/>
</dbReference>
<dbReference type="Gene3D" id="2.60.40.180">
    <property type="entry name" value="Transthyretin/hydroxyisourate hydrolase domain"/>
    <property type="match status" value="1"/>
</dbReference>
<evidence type="ECO:0000313" key="10">
    <source>
        <dbReference type="EMBL" id="GHJ88419.1"/>
    </source>
</evidence>
<dbReference type="OrthoDB" id="10265230at2759"/>
<comment type="function">
    <text evidence="2">Catalyzes the hydrolysis of 5-hydroxyisourate (HIU) to 2-oxo-4-hydroxy-4-carboxy-5-ureidoimidazoline (OHCU).</text>
</comment>
<dbReference type="InterPro" id="IPR023416">
    <property type="entry name" value="Transthyretin/HIU_hydrolase_d"/>
</dbReference>
<dbReference type="GO" id="GO:0006144">
    <property type="term" value="P:purine nucleobase metabolic process"/>
    <property type="evidence" value="ECO:0007669"/>
    <property type="project" value="UniProtKB-KW"/>
</dbReference>
<dbReference type="NCBIfam" id="TIGR02962">
    <property type="entry name" value="hdxy_isourate"/>
    <property type="match status" value="1"/>
</dbReference>
<keyword evidence="11" id="KW-1185">Reference proteome</keyword>
<comment type="similarity">
    <text evidence="3 8">Belongs to the transthyretin family. 5-hydroxyisourate hydrolase subfamily.</text>
</comment>
<organism evidence="10 11">
    <name type="scientific">Naganishia liquefaciens</name>
    <dbReference type="NCBI Taxonomy" id="104408"/>
    <lineage>
        <taxon>Eukaryota</taxon>
        <taxon>Fungi</taxon>
        <taxon>Dikarya</taxon>
        <taxon>Basidiomycota</taxon>
        <taxon>Agaricomycotina</taxon>
        <taxon>Tremellomycetes</taxon>
        <taxon>Filobasidiales</taxon>
        <taxon>Filobasidiaceae</taxon>
        <taxon>Naganishia</taxon>
    </lineage>
</organism>
<dbReference type="InterPro" id="IPR036817">
    <property type="entry name" value="Transthyretin/HIU_hydrolase_sf"/>
</dbReference>
<dbReference type="PROSITE" id="PS00769">
    <property type="entry name" value="TRANSTHYRETIN_2"/>
    <property type="match status" value="1"/>
</dbReference>
<feature type="binding site" evidence="7">
    <location>
        <position position="9"/>
    </location>
    <ligand>
        <name>substrate</name>
    </ligand>
</feature>